<keyword evidence="3" id="KW-1185">Reference proteome</keyword>
<accession>A0A174RQP1</accession>
<dbReference type="PIRSF" id="PIRSF029895">
    <property type="entry name" value="SpoIV"/>
    <property type="match status" value="1"/>
</dbReference>
<comment type="caution">
    <text evidence="2">The sequence shown here is derived from an EMBL/GenBank/DDBJ whole genome shotgun (WGS) entry which is preliminary data.</text>
</comment>
<dbReference type="RefSeq" id="WP_027099583.1">
    <property type="nucleotide sequence ID" value="NZ_CABHIH010000001.1"/>
</dbReference>
<name>A0A174RQP1_9CLOT</name>
<proteinExistence type="predicted"/>
<evidence type="ECO:0000313" key="3">
    <source>
        <dbReference type="Proteomes" id="UP000092714"/>
    </source>
</evidence>
<evidence type="ECO:0000313" key="2">
    <source>
        <dbReference type="EMBL" id="OBY12281.1"/>
    </source>
</evidence>
<evidence type="ECO:0000256" key="1">
    <source>
        <dbReference type="SAM" id="Phobius"/>
    </source>
</evidence>
<dbReference type="EMBL" id="MAPZ01000009">
    <property type="protein sequence ID" value="OBY12281.1"/>
    <property type="molecule type" value="Genomic_DNA"/>
</dbReference>
<dbReference type="Proteomes" id="UP000092714">
    <property type="component" value="Unassembled WGS sequence"/>
</dbReference>
<protein>
    <submittedName>
        <fullName evidence="2">Sporulation protein YqfD</fullName>
    </submittedName>
</protein>
<gene>
    <name evidence="2" type="ORF">CP373A1_01425</name>
</gene>
<organism evidence="2 3">
    <name type="scientific">Clostridium paraputrificum</name>
    <dbReference type="NCBI Taxonomy" id="29363"/>
    <lineage>
        <taxon>Bacteria</taxon>
        <taxon>Bacillati</taxon>
        <taxon>Bacillota</taxon>
        <taxon>Clostridia</taxon>
        <taxon>Eubacteriales</taxon>
        <taxon>Clostridiaceae</taxon>
        <taxon>Clostridium</taxon>
    </lineage>
</organism>
<dbReference type="OrthoDB" id="1640349at2"/>
<keyword evidence="1" id="KW-0812">Transmembrane</keyword>
<dbReference type="AlphaFoldDB" id="A0A174RQP1"/>
<reference evidence="2 3" key="1">
    <citation type="submission" date="2016-06" db="EMBL/GenBank/DDBJ databases">
        <authorList>
            <person name="Kjaerup R.B."/>
            <person name="Dalgaard T.S."/>
            <person name="Juul-Madsen H.R."/>
        </authorList>
    </citation>
    <scope>NUCLEOTIDE SEQUENCE [LARGE SCALE GENOMIC DNA]</scope>
    <source>
        <strain evidence="2 3">373-A1</strain>
    </source>
</reference>
<sequence length="375" mass="42236">MILDKLKVGNIIVEISAKSPERILNLLWNSGIKSKNIVKIDITTIRLEIEYNDYNEVVGAVKRCGGKIKIISKNGWVFLISRLKRQISLVLGLLIFIIGIFYLSTYIWSIDIQTGNNLSPYQVRKELKKIGIEPGIKKSKIDVYNIEDKAADINSDILWIRARVEGSTLKIVIEEKVNPPKPISDTSGDCVAKVGGEIKRVFVSSGTSNVSPGDFVNAGDVLIKGMQGKEGEEYEVPAKGIVIANTFYEKEMEVQVSGSKLEKTGKRGRDIYVSFFGRKIYLKKAINNFKYYDKIEDEKGFIKTTTYFERAEKEVNLDKEEAIKTATEQLTKSFERTLSNDYKIADKDVYTEDIGEGKLRVKVTFVVEQDIASVS</sequence>
<dbReference type="Pfam" id="PF06898">
    <property type="entry name" value="YqfD"/>
    <property type="match status" value="1"/>
</dbReference>
<dbReference type="InterPro" id="IPR010690">
    <property type="entry name" value="YqfD"/>
</dbReference>
<dbReference type="GeneID" id="42777428"/>
<feature type="transmembrane region" description="Helical" evidence="1">
    <location>
        <begin position="87"/>
        <end position="108"/>
    </location>
</feature>
<dbReference type="NCBIfam" id="TIGR02876">
    <property type="entry name" value="spore_yqfD"/>
    <property type="match status" value="1"/>
</dbReference>
<keyword evidence="1" id="KW-1133">Transmembrane helix</keyword>
<keyword evidence="1" id="KW-0472">Membrane</keyword>
<dbReference type="eggNOG" id="COG0561">
    <property type="taxonomic scope" value="Bacteria"/>
</dbReference>